<comment type="caution">
    <text evidence="3">The sequence shown here is derived from an EMBL/GenBank/DDBJ whole genome shotgun (WGS) entry which is preliminary data.</text>
</comment>
<accession>A0ABW3N3C0</accession>
<proteinExistence type="predicted"/>
<keyword evidence="4" id="KW-1185">Reference proteome</keyword>
<dbReference type="Pfam" id="PF08751">
    <property type="entry name" value="TrwC"/>
    <property type="match status" value="1"/>
</dbReference>
<dbReference type="EMBL" id="JBHTKH010000012">
    <property type="protein sequence ID" value="MFD1055900.1"/>
    <property type="molecule type" value="Genomic_DNA"/>
</dbReference>
<gene>
    <name evidence="3" type="primary">mobF</name>
    <name evidence="3" type="ORF">ACFQ2V_16425</name>
</gene>
<reference evidence="4" key="1">
    <citation type="journal article" date="2019" name="Int. J. Syst. Evol. Microbiol.">
        <title>The Global Catalogue of Microorganisms (GCM) 10K type strain sequencing project: providing services to taxonomists for standard genome sequencing and annotation.</title>
        <authorList>
            <consortium name="The Broad Institute Genomics Platform"/>
            <consortium name="The Broad Institute Genome Sequencing Center for Infectious Disease"/>
            <person name="Wu L."/>
            <person name="Ma J."/>
        </authorList>
    </citation>
    <scope>NUCLEOTIDE SEQUENCE [LARGE SCALE GENOMIC DNA]</scope>
    <source>
        <strain evidence="4">CCUG 57508</strain>
    </source>
</reference>
<evidence type="ECO:0000256" key="1">
    <source>
        <dbReference type="SAM" id="MobiDB-lite"/>
    </source>
</evidence>
<evidence type="ECO:0000313" key="3">
    <source>
        <dbReference type="EMBL" id="MFD1055900.1"/>
    </source>
</evidence>
<feature type="domain" description="TrwC relaxase" evidence="2">
    <location>
        <begin position="21"/>
        <end position="348"/>
    </location>
</feature>
<dbReference type="CDD" id="cd18809">
    <property type="entry name" value="SF1_C_RecD"/>
    <property type="match status" value="1"/>
</dbReference>
<evidence type="ECO:0000313" key="4">
    <source>
        <dbReference type="Proteomes" id="UP001597046"/>
    </source>
</evidence>
<dbReference type="PANTHER" id="PTHR43788:SF8">
    <property type="entry name" value="DNA-BINDING PROTEIN SMUBP-2"/>
    <property type="match status" value="1"/>
</dbReference>
<dbReference type="SUPFAM" id="SSF52540">
    <property type="entry name" value="P-loop containing nucleoside triphosphate hydrolases"/>
    <property type="match status" value="2"/>
</dbReference>
<organism evidence="3 4">
    <name type="scientific">Terrabacter terrigena</name>
    <dbReference type="NCBI Taxonomy" id="574718"/>
    <lineage>
        <taxon>Bacteria</taxon>
        <taxon>Bacillati</taxon>
        <taxon>Actinomycetota</taxon>
        <taxon>Actinomycetes</taxon>
        <taxon>Micrococcales</taxon>
        <taxon>Intrasporangiaceae</taxon>
        <taxon>Terrabacter</taxon>
    </lineage>
</organism>
<protein>
    <submittedName>
        <fullName evidence="3">MobF family relaxase</fullName>
    </submittedName>
</protein>
<dbReference type="Proteomes" id="UP001597046">
    <property type="component" value="Unassembled WGS sequence"/>
</dbReference>
<dbReference type="SUPFAM" id="SSF55464">
    <property type="entry name" value="Origin of replication-binding domain, RBD-like"/>
    <property type="match status" value="1"/>
</dbReference>
<dbReference type="InterPro" id="IPR027417">
    <property type="entry name" value="P-loop_NTPase"/>
</dbReference>
<dbReference type="InterPro" id="IPR014862">
    <property type="entry name" value="TrwC"/>
</dbReference>
<dbReference type="NCBIfam" id="NF041492">
    <property type="entry name" value="MobF"/>
    <property type="match status" value="1"/>
</dbReference>
<feature type="region of interest" description="Disordered" evidence="1">
    <location>
        <begin position="943"/>
        <end position="964"/>
    </location>
</feature>
<dbReference type="InterPro" id="IPR050534">
    <property type="entry name" value="Coronavir_polyprotein_1ab"/>
</dbReference>
<dbReference type="Pfam" id="PF13604">
    <property type="entry name" value="AAA_30"/>
    <property type="match status" value="1"/>
</dbReference>
<name>A0ABW3N3C0_9MICO</name>
<dbReference type="Gene3D" id="3.40.50.300">
    <property type="entry name" value="P-loop containing nucleotide triphosphate hydrolases"/>
    <property type="match status" value="2"/>
</dbReference>
<dbReference type="PANTHER" id="PTHR43788">
    <property type="entry name" value="DNA2/NAM7 HELICASE FAMILY MEMBER"/>
    <property type="match status" value="1"/>
</dbReference>
<evidence type="ECO:0000259" key="2">
    <source>
        <dbReference type="Pfam" id="PF08751"/>
    </source>
</evidence>
<sequence>MVTRARGGSGVTMSIRRMTLGSGYRYLMASVARGDSGGPTASPLSGYYTQAGTPPGRFLGSGLAGLDAGRGVETGSVVTEEHLWRMLGMLQDPVTGQPLGRAPAPGHAASVDGLGRARRAPKTVAGFDLTFSAPKSVSTIWALADEATRERIRVAHEAALSFVLGYAEEQVFATRTGRGGVVSDDVRGVIGAAFEHWDSRAGDPQLHTHVVVLNRVQAVSDGGWRTLDSKALFRSAVGLSELYNGVLADLVTGDLGVGWTPEGRRHSAVEKWEVSGVGAALRAEFSQRTTEIEQAKDVLVEWFVASHGRQPTAREVLQMRQQATLETRPEKHLKPLGELIHGWRRRAEPFVGDDPQAWVASLAGRNDLPLLRASDLSAGMLDEAARVAVEVVSGKRATFTRANVLAEVLRQIAGIRFTEPTERVAVADRVADLALERSVALTPAESGVVPEGLRRPDGSSRFRPRNSEQFTTVELIDAEERLLAAGRALDGPFVDEAVAGSVTAQDLPGRGHPLSPEQAAAVCQVLGSGRVLDVLVGPAGTGKSTAMAGARAGWEARFGPGSVVGLAPSAAAAEVLAEAVGVPTENTTKWLTEAARQPARLQELERLSVRLDRASPSLRTRALIGRASAVAAEVDRWRLKAGQLVIVDEASMAGTFELDTLTAHARAAGAKVLLVGDWAQLSPVSAGGAFKLVATDRDDAPHLSDVRRFRHEWERDASLGLRAGRVTAAGKYAKQGRVEGGDRESMLDMLYEAWQADTKAGKRSIMVAADAQTVADLNARTRADRVAAGEVSHGGVAIGGGATISVGDVVVTRLNQRDLATSGAWVKNGDIWTVTAIRGDGSVRVRRPSGGGVAVLPAAYVREHVELGYACTAHRAQGRTVDTAHAYVTATTVREPLYVMATRGRESNRLYVDTMYDPDVATAHEEPVEAQAVDVLEQVLAHSGADQSATETRHQEAQTAEGPARLDAEGAAIYAVGGAQRYADLLLSAGIPATDIEAAKRSDRWRPLLARMHHAERLGVNVPGAIMSWRAATEGLHARDRLLSIEVLLIRAMAVDPEPSIAGNEGSRRVTTQRTM</sequence>